<evidence type="ECO:0000313" key="2">
    <source>
        <dbReference type="EMBL" id="GAA2732011.1"/>
    </source>
</evidence>
<reference evidence="2 3" key="1">
    <citation type="journal article" date="2019" name="Int. J. Syst. Evol. Microbiol.">
        <title>The Global Catalogue of Microorganisms (GCM) 10K type strain sequencing project: providing services to taxonomists for standard genome sequencing and annotation.</title>
        <authorList>
            <consortium name="The Broad Institute Genomics Platform"/>
            <consortium name="The Broad Institute Genome Sequencing Center for Infectious Disease"/>
            <person name="Wu L."/>
            <person name="Ma J."/>
        </authorList>
    </citation>
    <scope>NUCLEOTIDE SEQUENCE [LARGE SCALE GENOMIC DNA]</scope>
    <source>
        <strain evidence="2 3">JCM 16378</strain>
    </source>
</reference>
<dbReference type="EMBL" id="BAAARN010000001">
    <property type="protein sequence ID" value="GAA2732011.1"/>
    <property type="molecule type" value="Genomic_DNA"/>
</dbReference>
<dbReference type="InterPro" id="IPR036291">
    <property type="entry name" value="NAD(P)-bd_dom_sf"/>
</dbReference>
<organism evidence="2 3">
    <name type="scientific">Pedococcus aerophilus</name>
    <dbReference type="NCBI Taxonomy" id="436356"/>
    <lineage>
        <taxon>Bacteria</taxon>
        <taxon>Bacillati</taxon>
        <taxon>Actinomycetota</taxon>
        <taxon>Actinomycetes</taxon>
        <taxon>Micrococcales</taxon>
        <taxon>Intrasporangiaceae</taxon>
        <taxon>Pedococcus</taxon>
    </lineage>
</organism>
<gene>
    <name evidence="2" type="ORF">GCM10009867_06990</name>
</gene>
<dbReference type="InterPro" id="IPR005097">
    <property type="entry name" value="Sacchrp_dh_NADP-bd"/>
</dbReference>
<keyword evidence="3" id="KW-1185">Reference proteome</keyword>
<sequence>MTDAGHDARHEVRDAGDTERRTHDVVVYGATGFVGRLLAEYLARNAPSGTRIALAGRSRTKLEEVRRGLPRAARDWPLVVADAVDEVALRSLAASTTVVATTVGPYLRYGLPLARACAEAGTHYADLTGEILFVRKAIDECDALAKASGARIVTACGYDSVPSDLAVHLLHQQAQHDAAGGLLDTTLHARAKGGVSGGTVDSSRAQLDAVSTDRRAVKTLFDPYGLSPDRNAEPDLGKERDPMAVFRDADTGDWVGPFVMASFNTRIVRRSNALRDHAYGRRFRYRELSAYGRGPVARGRATAFTVGLGLAMKAMGDDRTRPVFDRIAPSPGEGPSEKTRRTGWFSMKVRTTTETGRRYLATVTAQGDPGYAATTVMLGEAALALALDGDRLPPAAGVLTPATALGDVLVDRLRRRDFTLRVEEIPSA</sequence>
<dbReference type="Pfam" id="PF03435">
    <property type="entry name" value="Sacchrp_dh_NADP"/>
    <property type="match status" value="1"/>
</dbReference>
<dbReference type="SUPFAM" id="SSF51735">
    <property type="entry name" value="NAD(P)-binding Rossmann-fold domains"/>
    <property type="match status" value="1"/>
</dbReference>
<protein>
    <submittedName>
        <fullName evidence="2">Saccharopine dehydrogenase NADP-binding domain-containing protein</fullName>
    </submittedName>
</protein>
<dbReference type="Proteomes" id="UP001501326">
    <property type="component" value="Unassembled WGS sequence"/>
</dbReference>
<dbReference type="PANTHER" id="PTHR12286:SF5">
    <property type="entry name" value="SACCHAROPINE DEHYDROGENASE-LIKE OXIDOREDUCTASE"/>
    <property type="match status" value="1"/>
</dbReference>
<dbReference type="RefSeq" id="WP_344190275.1">
    <property type="nucleotide sequence ID" value="NZ_BAAARN010000001.1"/>
</dbReference>
<comment type="caution">
    <text evidence="2">The sequence shown here is derived from an EMBL/GenBank/DDBJ whole genome shotgun (WGS) entry which is preliminary data.</text>
</comment>
<dbReference type="Gene3D" id="3.40.50.720">
    <property type="entry name" value="NAD(P)-binding Rossmann-like Domain"/>
    <property type="match status" value="1"/>
</dbReference>
<accession>A0ABN3UFX9</accession>
<proteinExistence type="predicted"/>
<evidence type="ECO:0000313" key="3">
    <source>
        <dbReference type="Proteomes" id="UP001501326"/>
    </source>
</evidence>
<dbReference type="PANTHER" id="PTHR12286">
    <property type="entry name" value="SACCHAROPINE DEHYDROGENASE-LIKE OXIDOREDUCTASE"/>
    <property type="match status" value="1"/>
</dbReference>
<evidence type="ECO:0000259" key="1">
    <source>
        <dbReference type="Pfam" id="PF03435"/>
    </source>
</evidence>
<dbReference type="InterPro" id="IPR051276">
    <property type="entry name" value="Saccharopine_DH-like_oxidrdct"/>
</dbReference>
<feature type="domain" description="Saccharopine dehydrogenase NADP binding" evidence="1">
    <location>
        <begin position="25"/>
        <end position="151"/>
    </location>
</feature>
<name>A0ABN3UFX9_9MICO</name>